<evidence type="ECO:0000256" key="1">
    <source>
        <dbReference type="ARBA" id="ARBA00006169"/>
    </source>
</evidence>
<dbReference type="InterPro" id="IPR007872">
    <property type="entry name" value="DPH_MB_dom"/>
</dbReference>
<dbReference type="PRINTS" id="PR00625">
    <property type="entry name" value="JDOMAIN"/>
</dbReference>
<evidence type="ECO:0000313" key="7">
    <source>
        <dbReference type="EMBL" id="CDU18730.1"/>
    </source>
</evidence>
<comment type="similarity">
    <text evidence="1">Belongs to the DPH4 family.</text>
</comment>
<dbReference type="VEuPathDB" id="PlasmoDB:PY04661"/>
<dbReference type="Pfam" id="PF05207">
    <property type="entry name" value="Zn_ribbon_CSL"/>
    <property type="match status" value="1"/>
</dbReference>
<dbReference type="CDD" id="cd06257">
    <property type="entry name" value="DnaJ"/>
    <property type="match status" value="1"/>
</dbReference>
<dbReference type="Gene3D" id="3.10.660.10">
    <property type="entry name" value="DPH Zinc finger"/>
    <property type="match status" value="1"/>
</dbReference>
<dbReference type="Gene3D" id="1.10.287.110">
    <property type="entry name" value="DnaJ domain"/>
    <property type="match status" value="1"/>
</dbReference>
<dbReference type="SMART" id="SM00271">
    <property type="entry name" value="DnaJ"/>
    <property type="match status" value="1"/>
</dbReference>
<dbReference type="PANTHER" id="PTHR45255:SF1">
    <property type="entry name" value="DNAJ HOMOLOG SUBFAMILY C MEMBER 24"/>
    <property type="match status" value="1"/>
</dbReference>
<accession>A0A078K8E6</accession>
<evidence type="ECO:0000313" key="8">
    <source>
        <dbReference type="EMBL" id="VTZ79315.1"/>
    </source>
</evidence>
<dbReference type="EMBL" id="LM993665">
    <property type="protein sequence ID" value="VTZ79315.1"/>
    <property type="molecule type" value="Genomic_DNA"/>
</dbReference>
<dbReference type="InterPro" id="IPR036869">
    <property type="entry name" value="J_dom_sf"/>
</dbReference>
<dbReference type="OMA" id="VWAYEQI"/>
<organism evidence="7 10">
    <name type="scientific">Plasmodium yoelii</name>
    <dbReference type="NCBI Taxonomy" id="5861"/>
    <lineage>
        <taxon>Eukaryota</taxon>
        <taxon>Sar</taxon>
        <taxon>Alveolata</taxon>
        <taxon>Apicomplexa</taxon>
        <taxon>Aconoidasida</taxon>
        <taxon>Haemosporida</taxon>
        <taxon>Plasmodiidae</taxon>
        <taxon>Plasmodium</taxon>
        <taxon>Plasmodium (Vinckeia)</taxon>
    </lineage>
</organism>
<evidence type="ECO:0000259" key="6">
    <source>
        <dbReference type="PROSITE" id="PS51074"/>
    </source>
</evidence>
<dbReference type="OrthoDB" id="10250354at2759"/>
<dbReference type="PANTHER" id="PTHR45255">
    <property type="entry name" value="DNAJ HOMOLOG SUBFAMILY C MEMBER 24"/>
    <property type="match status" value="1"/>
</dbReference>
<reference evidence="9 10" key="1">
    <citation type="journal article" date="2014" name="BMC Biol.">
        <title>A comprehensive evaluation of rodent malaria parasite genomes and gene expression.</title>
        <authorList>
            <person name="Otto T.D."/>
            <person name="Bohme U."/>
            <person name="Jackson A.P."/>
            <person name="Hunt M."/>
            <person name="Franke-Fayard B."/>
            <person name="Hoeijmakers W.A."/>
            <person name="Religa A.A."/>
            <person name="Robertson L."/>
            <person name="Sanders M."/>
            <person name="Ogun S.A."/>
            <person name="Cunningham D."/>
            <person name="Erhart A."/>
            <person name="Billker O."/>
            <person name="Khan S.M."/>
            <person name="Stunnenberg H.G."/>
            <person name="Langhorne J."/>
            <person name="Holder A.A."/>
            <person name="Waters A.P."/>
            <person name="Newbold C.I."/>
            <person name="Pain A."/>
            <person name="Berriman M."/>
            <person name="Janse C.J."/>
        </authorList>
    </citation>
    <scope>NUCLEOTIDE SEQUENCE [LARGE SCALE GENOMIC DNA]</scope>
    <source>
        <strain evidence="8 9">17X</strain>
        <strain evidence="7 10">YM</strain>
    </source>
</reference>
<dbReference type="PROSITE" id="PS50076">
    <property type="entry name" value="DNAJ_2"/>
    <property type="match status" value="1"/>
</dbReference>
<dbReference type="VEuPathDB" id="PlasmoDB:PY17X_1103600"/>
<evidence type="ECO:0000256" key="3">
    <source>
        <dbReference type="ARBA" id="ARBA00022833"/>
    </source>
</evidence>
<keyword evidence="3" id="KW-0862">Zinc</keyword>
<keyword evidence="4" id="KW-0408">Iron</keyword>
<dbReference type="PROSITE" id="PS51074">
    <property type="entry name" value="DPH_MB"/>
    <property type="match status" value="1"/>
</dbReference>
<dbReference type="AlphaFoldDB" id="A0A078K8E6"/>
<reference evidence="7" key="2">
    <citation type="submission" date="2014-05" db="EMBL/GenBank/DDBJ databases">
        <authorList>
            <person name="Aslett A.Martin."/>
            <person name="De Silva Nishadi"/>
        </authorList>
    </citation>
    <scope>NUCLEOTIDE SEQUENCE</scope>
    <source>
        <strain evidence="7">YM</strain>
    </source>
</reference>
<dbReference type="Proteomes" id="UP000072904">
    <property type="component" value="Chromosome 11"/>
</dbReference>
<dbReference type="EMBL" id="LK934639">
    <property type="protein sequence ID" value="CDU18730.1"/>
    <property type="molecule type" value="Genomic_DNA"/>
</dbReference>
<evidence type="ECO:0000256" key="2">
    <source>
        <dbReference type="ARBA" id="ARBA00022723"/>
    </source>
</evidence>
<dbReference type="KEGG" id="pyo:PY17X_1103600"/>
<keyword evidence="2" id="KW-0479">Metal-binding</keyword>
<feature type="domain" description="J" evidence="5">
    <location>
        <begin position="8"/>
        <end position="94"/>
    </location>
</feature>
<dbReference type="VEuPathDB" id="PlasmoDB:PYYM_1104700"/>
<dbReference type="RefSeq" id="XP_724990.2">
    <property type="nucleotide sequence ID" value="XM_719897.2"/>
</dbReference>
<evidence type="ECO:0000259" key="5">
    <source>
        <dbReference type="PROSITE" id="PS50076"/>
    </source>
</evidence>
<reference evidence="8" key="3">
    <citation type="submission" date="2014-05" db="EMBL/GenBank/DDBJ databases">
        <authorList>
            <person name="Aslett M.A."/>
            <person name="De Silva N."/>
        </authorList>
    </citation>
    <scope>NUCLEOTIDE SEQUENCE</scope>
    <source>
        <strain evidence="8">17X</strain>
    </source>
</reference>
<dbReference type="SUPFAM" id="SSF46565">
    <property type="entry name" value="Chaperone J-domain"/>
    <property type="match status" value="1"/>
</dbReference>
<dbReference type="Pfam" id="PF00226">
    <property type="entry name" value="DnaJ"/>
    <property type="match status" value="1"/>
</dbReference>
<protein>
    <submittedName>
        <fullName evidence="7">DnaJ protein, putative</fullName>
    </submittedName>
</protein>
<dbReference type="InterPro" id="IPR036671">
    <property type="entry name" value="DPH_MB_sf"/>
</dbReference>
<evidence type="ECO:0000313" key="9">
    <source>
        <dbReference type="Proteomes" id="UP000072874"/>
    </source>
</evidence>
<dbReference type="GeneID" id="3790325"/>
<evidence type="ECO:0000256" key="4">
    <source>
        <dbReference type="ARBA" id="ARBA00023004"/>
    </source>
</evidence>
<dbReference type="GO" id="GO:0001671">
    <property type="term" value="F:ATPase activator activity"/>
    <property type="evidence" value="ECO:0007669"/>
    <property type="project" value="TreeGrafter"/>
</dbReference>
<proteinExistence type="inferred from homology"/>
<gene>
    <name evidence="8" type="ORF">PY17X_1103600</name>
    <name evidence="7" type="ORF">PYYM_1104700</name>
</gene>
<name>A0A078K8E6_PLAYE</name>
<dbReference type="GO" id="GO:0008198">
    <property type="term" value="F:ferrous iron binding"/>
    <property type="evidence" value="ECO:0007669"/>
    <property type="project" value="TreeGrafter"/>
</dbReference>
<dbReference type="Proteomes" id="UP000072874">
    <property type="component" value="Chromosome 11"/>
</dbReference>
<feature type="domain" description="DPH-type MB" evidence="6">
    <location>
        <begin position="95"/>
        <end position="150"/>
    </location>
</feature>
<sequence length="150" mass="17986">MVNITNKDPYSILNVEKNSTLETVKKKFKKLAIIYHPDKLQHHLNKERNNNENNQTNKEEKQKIKTDIDFLTLVWAYEQILTDIQSKKKSEIYENALIIKKNDLKYIQDEDTYIFFCRCGDFFIFNQNLYDEYYVIYQCQSCSSSVYLTP</sequence>
<dbReference type="SUPFAM" id="SSF144217">
    <property type="entry name" value="CSL zinc finger"/>
    <property type="match status" value="1"/>
</dbReference>
<reference evidence="8" key="4">
    <citation type="submission" date="2019-05" db="EMBL/GenBank/DDBJ databases">
        <authorList>
            <consortium name="Pathogen Informatics"/>
        </authorList>
    </citation>
    <scope>NUCLEOTIDE SEQUENCE</scope>
    <source>
        <strain evidence="8">17X</strain>
    </source>
</reference>
<dbReference type="VEuPathDB" id="PlasmoDB:Py17XNL_001105448"/>
<evidence type="ECO:0000313" key="10">
    <source>
        <dbReference type="Proteomes" id="UP000072904"/>
    </source>
</evidence>
<dbReference type="InterPro" id="IPR001623">
    <property type="entry name" value="DnaJ_domain"/>
</dbReference>